<keyword evidence="2" id="KW-1185">Reference proteome</keyword>
<evidence type="ECO:0000313" key="1">
    <source>
        <dbReference type="EMBL" id="TMS37662.1"/>
    </source>
</evidence>
<protein>
    <submittedName>
        <fullName evidence="1">Uncharacterized protein</fullName>
    </submittedName>
</protein>
<sequence length="86" mass="9609">MLGRGLDKRCANSRVLYYIDAVAGHRHIDRTDEERHQQRTTERMTKMGATGAGILVLCRPVATCGSGDGCSPIIWEPRRHVEAVNF</sequence>
<proteinExistence type="predicted"/>
<comment type="caution">
    <text evidence="1">The sequence shown here is derived from an EMBL/GenBank/DDBJ whole genome shotgun (WGS) entry which is preliminary data.</text>
</comment>
<organism evidence="1 2">
    <name type="scientific">Steinernema carpocapsae</name>
    <name type="common">Entomopathogenic nematode</name>
    <dbReference type="NCBI Taxonomy" id="34508"/>
    <lineage>
        <taxon>Eukaryota</taxon>
        <taxon>Metazoa</taxon>
        <taxon>Ecdysozoa</taxon>
        <taxon>Nematoda</taxon>
        <taxon>Chromadorea</taxon>
        <taxon>Rhabditida</taxon>
        <taxon>Tylenchina</taxon>
        <taxon>Panagrolaimomorpha</taxon>
        <taxon>Strongyloidoidea</taxon>
        <taxon>Steinernematidae</taxon>
        <taxon>Steinernema</taxon>
    </lineage>
</organism>
<reference evidence="1 2" key="2">
    <citation type="journal article" date="2019" name="G3 (Bethesda)">
        <title>Hybrid Assembly of the Genome of the Entomopathogenic Nematode Steinernema carpocapsae Identifies the X-Chromosome.</title>
        <authorList>
            <person name="Serra L."/>
            <person name="Macchietto M."/>
            <person name="Macias-Munoz A."/>
            <person name="McGill C.J."/>
            <person name="Rodriguez I.M."/>
            <person name="Rodriguez B."/>
            <person name="Murad R."/>
            <person name="Mortazavi A."/>
        </authorList>
    </citation>
    <scope>NUCLEOTIDE SEQUENCE [LARGE SCALE GENOMIC DNA]</scope>
    <source>
        <strain evidence="1 2">ALL</strain>
    </source>
</reference>
<dbReference type="AlphaFoldDB" id="A0A4U8UW54"/>
<dbReference type="Proteomes" id="UP000298663">
    <property type="component" value="Unassembled WGS sequence"/>
</dbReference>
<accession>A0A4U8UW54</accession>
<gene>
    <name evidence="1" type="ORF">L596_004549</name>
</gene>
<reference evidence="1 2" key="1">
    <citation type="journal article" date="2015" name="Genome Biol.">
        <title>Comparative genomics of Steinernema reveals deeply conserved gene regulatory networks.</title>
        <authorList>
            <person name="Dillman A.R."/>
            <person name="Macchietto M."/>
            <person name="Porter C.F."/>
            <person name="Rogers A."/>
            <person name="Williams B."/>
            <person name="Antoshechkin I."/>
            <person name="Lee M.M."/>
            <person name="Goodwin Z."/>
            <person name="Lu X."/>
            <person name="Lewis E.E."/>
            <person name="Goodrich-Blair H."/>
            <person name="Stock S.P."/>
            <person name="Adams B.J."/>
            <person name="Sternberg P.W."/>
            <person name="Mortazavi A."/>
        </authorList>
    </citation>
    <scope>NUCLEOTIDE SEQUENCE [LARGE SCALE GENOMIC DNA]</scope>
    <source>
        <strain evidence="1 2">ALL</strain>
    </source>
</reference>
<name>A0A4U8UW54_STECR</name>
<dbReference type="EMBL" id="AZBU02000001">
    <property type="protein sequence ID" value="TMS37662.1"/>
    <property type="molecule type" value="Genomic_DNA"/>
</dbReference>
<evidence type="ECO:0000313" key="2">
    <source>
        <dbReference type="Proteomes" id="UP000298663"/>
    </source>
</evidence>